<name>C6I0Z7_9BACT</name>
<organism evidence="1 2">
    <name type="scientific">Leptospirillum ferrodiazotrophum</name>
    <dbReference type="NCBI Taxonomy" id="412449"/>
    <lineage>
        <taxon>Bacteria</taxon>
        <taxon>Pseudomonadati</taxon>
        <taxon>Nitrospirota</taxon>
        <taxon>Nitrospiria</taxon>
        <taxon>Nitrospirales</taxon>
        <taxon>Nitrospiraceae</taxon>
        <taxon>Leptospirillum</taxon>
    </lineage>
</organism>
<dbReference type="AlphaFoldDB" id="C6I0Z7"/>
<sequence>MLLSRRPFRDALFESTLFPKEETKAFLRHAGPNSAFFHPTMGLMFFSPVLRRIWPEASFGSSVESFRTLLEEDVAPAEKSHLAGFWNKFSEGVSKIGDRFALKLDRIQGAKTLGVVFFSIPSGHLLVLVPGEGPKMVSKDLDDIIRLNPWDLTHKLTEWVKDSEIESLVGHFLKSLPEEFQQSVAFVRKGPGGRSEIVYRFQRDRWIREILPDQGTVQIAEAFSEVRHYGKLVNGNISIHFTVFVGGIFPLGSASFPAKMLETAGLDLFNRFLHKTSTSLVVEGQRMMSADLHFCRRWSEQGFDMDSMEEIAGLIAPERWKELVILPFWIGDADQWSHISLLDSVRYTTDILFADQKKGLGAILLRNTDLEKARNVVRKKFLQRFPVPFGDPVTVEEFLLNR</sequence>
<evidence type="ECO:0000313" key="1">
    <source>
        <dbReference type="EMBL" id="EES51471.1"/>
    </source>
</evidence>
<gene>
    <name evidence="1" type="ORF">UBAL3_96120014</name>
</gene>
<accession>C6I0Z7</accession>
<proteinExistence type="predicted"/>
<dbReference type="Proteomes" id="UP000009374">
    <property type="component" value="Unassembled WGS sequence"/>
</dbReference>
<protein>
    <submittedName>
        <fullName evidence="1">Uncharacterized protein</fullName>
    </submittedName>
</protein>
<keyword evidence="2" id="KW-1185">Reference proteome</keyword>
<reference evidence="1 2" key="1">
    <citation type="journal article" date="2009" name="Appl. Environ. Microbiol.">
        <title>Community genomic and proteomic analyses of chemoautotrophic iron-oxidizing "Leptospirillum rubarum" (Group II) and "Leptospirillum ferrodiazotrophum" (Group III) bacteria in acid mine drainage biofilms.</title>
        <authorList>
            <person name="Goltsman D.S."/>
            <person name="Denef V.J."/>
            <person name="Singer S.W."/>
            <person name="VerBerkmoes N.C."/>
            <person name="Lefsrud M."/>
            <person name="Mueller R.S."/>
            <person name="Dick G.J."/>
            <person name="Sun C.L."/>
            <person name="Wheeler K.E."/>
            <person name="Zemla A."/>
            <person name="Baker B.J."/>
            <person name="Hauser L."/>
            <person name="Land M."/>
            <person name="Shah M.B."/>
            <person name="Thelen M.P."/>
            <person name="Hettich R.L."/>
            <person name="Banfield J.F."/>
        </authorList>
    </citation>
    <scope>NUCLEOTIDE SEQUENCE [LARGE SCALE GENOMIC DNA]</scope>
</reference>
<dbReference type="EMBL" id="GG693889">
    <property type="protein sequence ID" value="EES51471.1"/>
    <property type="molecule type" value="Genomic_DNA"/>
</dbReference>
<evidence type="ECO:0000313" key="2">
    <source>
        <dbReference type="Proteomes" id="UP000009374"/>
    </source>
</evidence>